<organism evidence="1 2">
    <name type="scientific">Paenibacillus rhizovicinus</name>
    <dbReference type="NCBI Taxonomy" id="2704463"/>
    <lineage>
        <taxon>Bacteria</taxon>
        <taxon>Bacillati</taxon>
        <taxon>Bacillota</taxon>
        <taxon>Bacilli</taxon>
        <taxon>Bacillales</taxon>
        <taxon>Paenibacillaceae</taxon>
        <taxon>Paenibacillus</taxon>
    </lineage>
</organism>
<dbReference type="Proteomes" id="UP000479114">
    <property type="component" value="Chromosome"/>
</dbReference>
<proteinExistence type="predicted"/>
<accession>A0A6C0P4K1</accession>
<reference evidence="1 2" key="1">
    <citation type="submission" date="2020-02" db="EMBL/GenBank/DDBJ databases">
        <title>Paenibacillus sp. nov., isolated from rhizosphere soil of tomato.</title>
        <authorList>
            <person name="Weon H.-Y."/>
            <person name="Lee S.A."/>
        </authorList>
    </citation>
    <scope>NUCLEOTIDE SEQUENCE [LARGE SCALE GENOMIC DNA]</scope>
    <source>
        <strain evidence="1 2">14171R-81</strain>
    </source>
</reference>
<protein>
    <submittedName>
        <fullName evidence="1">Uncharacterized protein</fullName>
    </submittedName>
</protein>
<dbReference type="EMBL" id="CP048286">
    <property type="protein sequence ID" value="QHW33186.1"/>
    <property type="molecule type" value="Genomic_DNA"/>
</dbReference>
<dbReference type="KEGG" id="prz:GZH47_21965"/>
<evidence type="ECO:0000313" key="1">
    <source>
        <dbReference type="EMBL" id="QHW33186.1"/>
    </source>
</evidence>
<dbReference type="RefSeq" id="WP_162643164.1">
    <property type="nucleotide sequence ID" value="NZ_CP048286.1"/>
</dbReference>
<keyword evidence="2" id="KW-1185">Reference proteome</keyword>
<gene>
    <name evidence="1" type="ORF">GZH47_21965</name>
</gene>
<sequence>MEERMKKYAHLAIILVLVAVSLIAVQNKGKSISSEEAERFALSQAAKDGYQEAKIWNRFNRVTSAGDAYSPTREKFVKVWQVALDAAGHPAILNTPAVIYNVDRKDGSIVSSVKGLLQAGMDLRISDLELNDPGHPERGLKVTIRNEGKKSYVIEWIQPCITASDQPIPQDEVPIITVNKPIPINGEVVITDTITFKGDQPSSRLQDTQGYFMKAQEEEQPALILVKPDR</sequence>
<dbReference type="AlphaFoldDB" id="A0A6C0P4K1"/>
<name>A0A6C0P4K1_9BACL</name>
<evidence type="ECO:0000313" key="2">
    <source>
        <dbReference type="Proteomes" id="UP000479114"/>
    </source>
</evidence>